<dbReference type="AlphaFoldDB" id="A0A5N6JNY4"/>
<evidence type="ECO:0000313" key="2">
    <source>
        <dbReference type="EMBL" id="KAB8279654.1"/>
    </source>
</evidence>
<proteinExistence type="predicted"/>
<dbReference type="EMBL" id="ML732764">
    <property type="protein sequence ID" value="KAB8279654.1"/>
    <property type="molecule type" value="Genomic_DNA"/>
</dbReference>
<keyword evidence="1" id="KW-1133">Transmembrane helix</keyword>
<evidence type="ECO:0000313" key="3">
    <source>
        <dbReference type="Proteomes" id="UP000326289"/>
    </source>
</evidence>
<keyword evidence="3" id="KW-1185">Reference proteome</keyword>
<organism evidence="2 3">
    <name type="scientific">Aspergillus minisclerotigenes</name>
    <dbReference type="NCBI Taxonomy" id="656917"/>
    <lineage>
        <taxon>Eukaryota</taxon>
        <taxon>Fungi</taxon>
        <taxon>Dikarya</taxon>
        <taxon>Ascomycota</taxon>
        <taxon>Pezizomycotina</taxon>
        <taxon>Eurotiomycetes</taxon>
        <taxon>Eurotiomycetidae</taxon>
        <taxon>Eurotiales</taxon>
        <taxon>Aspergillaceae</taxon>
        <taxon>Aspergillus</taxon>
        <taxon>Aspergillus subgen. Circumdati</taxon>
    </lineage>
</organism>
<reference evidence="2 3" key="1">
    <citation type="submission" date="2019-04" db="EMBL/GenBank/DDBJ databases">
        <title>Fungal friends and foes A comparative genomics study of 23 Aspergillus species from section Flavi.</title>
        <authorList>
            <consortium name="DOE Joint Genome Institute"/>
            <person name="Kjaerbolling I."/>
            <person name="Vesth T.C."/>
            <person name="Frisvad J.C."/>
            <person name="Nybo J.L."/>
            <person name="Theobald S."/>
            <person name="Kildgaard S."/>
            <person name="Petersen T.I."/>
            <person name="Kuo A."/>
            <person name="Sato A."/>
            <person name="Lyhne E.K."/>
            <person name="Kogle M.E."/>
            <person name="Wiebenga A."/>
            <person name="Kun R.S."/>
            <person name="Lubbers R.J."/>
            <person name="Makela M.R."/>
            <person name="Barry K."/>
            <person name="Chovatia M."/>
            <person name="Clum A."/>
            <person name="Daum C."/>
            <person name="Haridas S."/>
            <person name="He G."/>
            <person name="LaButti K."/>
            <person name="Lipzen A."/>
            <person name="Mondo S."/>
            <person name="Pangilinan J."/>
            <person name="Riley R."/>
            <person name="Salamov A."/>
            <person name="Simmons B.A."/>
            <person name="Magnuson J.K."/>
            <person name="Henrissat B."/>
            <person name="Mortensen U.H."/>
            <person name="Larsen T.O."/>
            <person name="De vries R.P."/>
            <person name="Grigoriev I.V."/>
            <person name="Machida M."/>
            <person name="Baker S.E."/>
            <person name="Andersen M.R."/>
        </authorList>
    </citation>
    <scope>NUCLEOTIDE SEQUENCE [LARGE SCALE GENOMIC DNA]</scope>
    <source>
        <strain evidence="2 3">CBS 117635</strain>
    </source>
</reference>
<keyword evidence="1" id="KW-0812">Transmembrane</keyword>
<dbReference type="Proteomes" id="UP000326289">
    <property type="component" value="Unassembled WGS sequence"/>
</dbReference>
<protein>
    <submittedName>
        <fullName evidence="2">Uncharacterized protein</fullName>
    </submittedName>
</protein>
<feature type="transmembrane region" description="Helical" evidence="1">
    <location>
        <begin position="45"/>
        <end position="63"/>
    </location>
</feature>
<name>A0A5N6JNY4_9EURO</name>
<accession>A0A5N6JNY4</accession>
<evidence type="ECO:0000256" key="1">
    <source>
        <dbReference type="SAM" id="Phobius"/>
    </source>
</evidence>
<keyword evidence="1" id="KW-0472">Membrane</keyword>
<gene>
    <name evidence="2" type="ORF">BDV30DRAFT_201912</name>
</gene>
<sequence>MVPQVAKGESHLVLDGDCQFYRRIRLTLFHCSGFPLVSVTFLSPFPTLFSCFVLCCWGCYCAVENI</sequence>